<dbReference type="InterPro" id="IPR051477">
    <property type="entry name" value="Expansin_CellWall"/>
</dbReference>
<evidence type="ECO:0000313" key="4">
    <source>
        <dbReference type="EMBL" id="CAF3923748.1"/>
    </source>
</evidence>
<dbReference type="EMBL" id="CAJNOQ010007176">
    <property type="protein sequence ID" value="CAF1160237.1"/>
    <property type="molecule type" value="Genomic_DNA"/>
</dbReference>
<proteinExistence type="predicted"/>
<dbReference type="Proteomes" id="UP000681722">
    <property type="component" value="Unassembled WGS sequence"/>
</dbReference>
<keyword evidence="1" id="KW-0732">Signal</keyword>
<dbReference type="OrthoDB" id="623670at2759"/>
<evidence type="ECO:0008006" key="6">
    <source>
        <dbReference type="Google" id="ProtNLM"/>
    </source>
</evidence>
<organism evidence="3 5">
    <name type="scientific">Didymodactylos carnosus</name>
    <dbReference type="NCBI Taxonomy" id="1234261"/>
    <lineage>
        <taxon>Eukaryota</taxon>
        <taxon>Metazoa</taxon>
        <taxon>Spiralia</taxon>
        <taxon>Gnathifera</taxon>
        <taxon>Rotifera</taxon>
        <taxon>Eurotatoria</taxon>
        <taxon>Bdelloidea</taxon>
        <taxon>Philodinida</taxon>
        <taxon>Philodinidae</taxon>
        <taxon>Didymodactylos</taxon>
    </lineage>
</organism>
<accession>A0A814TE54</accession>
<evidence type="ECO:0000313" key="3">
    <source>
        <dbReference type="EMBL" id="CAF1160237.1"/>
    </source>
</evidence>
<gene>
    <name evidence="3" type="ORF">GPM918_LOCUS21641</name>
    <name evidence="4" type="ORF">SRO942_LOCUS21638</name>
</gene>
<sequence length="165" mass="17605">MQANELSRVLRHVRCIFRTCNGGLCAASSGSSSEGSTASTPAQSSSDPFDSDEVSGEATFYYMNDDITACGTKHNDSEMVGALNAAQFDPRSPHGNQNLNSLCNRRVRVTGPAGTAIVQIIDRCPPRVSEGVGCVSGDLDLTPAAFKIVAGSQDLTRVKIHWKWI</sequence>
<dbReference type="SUPFAM" id="SSF50685">
    <property type="entry name" value="Barwin-like endoglucanases"/>
    <property type="match status" value="1"/>
</dbReference>
<evidence type="ECO:0000313" key="5">
    <source>
        <dbReference type="Proteomes" id="UP000663829"/>
    </source>
</evidence>
<dbReference type="Proteomes" id="UP000663829">
    <property type="component" value="Unassembled WGS sequence"/>
</dbReference>
<protein>
    <recommendedName>
        <fullName evidence="6">RlpA-like protein double-psi beta-barrel domain-containing protein</fullName>
    </recommendedName>
</protein>
<dbReference type="PANTHER" id="PTHR31836">
    <property type="match status" value="1"/>
</dbReference>
<comment type="caution">
    <text evidence="3">The sequence shown here is derived from an EMBL/GenBank/DDBJ whole genome shotgun (WGS) entry which is preliminary data.</text>
</comment>
<dbReference type="Gene3D" id="2.40.40.10">
    <property type="entry name" value="RlpA-like domain"/>
    <property type="match status" value="1"/>
</dbReference>
<dbReference type="CDD" id="cd22191">
    <property type="entry name" value="DPBB_RlpA_EXP_N-like"/>
    <property type="match status" value="1"/>
</dbReference>
<dbReference type="PANTHER" id="PTHR31836:SF28">
    <property type="entry name" value="SRCR DOMAIN-CONTAINING PROTEIN-RELATED"/>
    <property type="match status" value="1"/>
</dbReference>
<evidence type="ECO:0000256" key="2">
    <source>
        <dbReference type="SAM" id="MobiDB-lite"/>
    </source>
</evidence>
<dbReference type="EMBL" id="CAJOBC010007176">
    <property type="protein sequence ID" value="CAF3923748.1"/>
    <property type="molecule type" value="Genomic_DNA"/>
</dbReference>
<reference evidence="3" key="1">
    <citation type="submission" date="2021-02" db="EMBL/GenBank/DDBJ databases">
        <authorList>
            <person name="Nowell W R."/>
        </authorList>
    </citation>
    <scope>NUCLEOTIDE SEQUENCE</scope>
</reference>
<keyword evidence="5" id="KW-1185">Reference proteome</keyword>
<name>A0A814TE54_9BILA</name>
<evidence type="ECO:0000256" key="1">
    <source>
        <dbReference type="ARBA" id="ARBA00022729"/>
    </source>
</evidence>
<dbReference type="InterPro" id="IPR036908">
    <property type="entry name" value="RlpA-like_sf"/>
</dbReference>
<feature type="compositionally biased region" description="Low complexity" evidence="2">
    <location>
        <begin position="28"/>
        <end position="40"/>
    </location>
</feature>
<dbReference type="AlphaFoldDB" id="A0A814TE54"/>
<feature type="region of interest" description="Disordered" evidence="2">
    <location>
        <begin position="28"/>
        <end position="53"/>
    </location>
</feature>